<gene>
    <name evidence="1" type="ORF">N5C46_16040</name>
</gene>
<evidence type="ECO:0000313" key="2">
    <source>
        <dbReference type="Proteomes" id="UP001064027"/>
    </source>
</evidence>
<proteinExistence type="predicted"/>
<dbReference type="Proteomes" id="UP001064027">
    <property type="component" value="Chromosome"/>
</dbReference>
<organism evidence="1 2">
    <name type="scientific">Rossellomorea vietnamensis</name>
    <dbReference type="NCBI Taxonomy" id="218284"/>
    <lineage>
        <taxon>Bacteria</taxon>
        <taxon>Bacillati</taxon>
        <taxon>Bacillota</taxon>
        <taxon>Bacilli</taxon>
        <taxon>Bacillales</taxon>
        <taxon>Bacillaceae</taxon>
        <taxon>Rossellomorea</taxon>
    </lineage>
</organism>
<keyword evidence="2" id="KW-1185">Reference proteome</keyword>
<accession>A0ACD4C3W2</accession>
<dbReference type="EMBL" id="CP104558">
    <property type="protein sequence ID" value="UXH43193.1"/>
    <property type="molecule type" value="Genomic_DNA"/>
</dbReference>
<protein>
    <submittedName>
        <fullName evidence="1">Uncharacterized protein</fullName>
    </submittedName>
</protein>
<evidence type="ECO:0000313" key="1">
    <source>
        <dbReference type="EMBL" id="UXH43193.1"/>
    </source>
</evidence>
<name>A0ACD4C3W2_9BACI</name>
<reference evidence="1" key="1">
    <citation type="submission" date="2022-09" db="EMBL/GenBank/DDBJ databases">
        <title>Complete genome sequence of Rossellomorea vietnamensis strain RL-WG62, a newly isolated PGPR with the potential for plant salinity stress alleviation.</title>
        <authorList>
            <person name="Ren L."/>
            <person name="Wang G."/>
            <person name="Hu H."/>
        </authorList>
    </citation>
    <scope>NUCLEOTIDE SEQUENCE</scope>
    <source>
        <strain evidence="1">RL-WG62</strain>
    </source>
</reference>
<sequence>MLNKIKKIISNYGLLEQSLISLLNFIIIFANSKFLSNEEFADFIVIFSAITFIFLIVSNFCANPVLVFLPTEFNHSTIMYLKYLFKINIITSTVLSVLVLILIKLFFLYEMIFYNVAVAVILTILWSTYELIRKQSYARNKLGRLFVSSSILVMTYIIGNVIFLRKLDLTLSLEILLFSYLFSILFYVFFSKSINNIKIEKIRNRNILNLHWNFSKWTIIGGALYWSSLQGYFILLSKVLLDVELGALRTTLNFLGLMTIFLVLFENTYTPLSSTVFAEKTKEEFKTYIRTLGKKYFFPLIGLVVIVSLFSYIAFDLFFNDKYSSYKYLILIFGIYQLVLGLNRPFIVALRSMNKTKYFFIGNFLSALFTLTIGMLIANSYNVLGSALSILISAIISTFYFILSFKRVIKNYTE</sequence>